<dbReference type="AlphaFoldDB" id="U4LWE0"/>
<dbReference type="EMBL" id="HF936139">
    <property type="protein sequence ID" value="CCX33631.1"/>
    <property type="molecule type" value="Genomic_DNA"/>
</dbReference>
<keyword evidence="2" id="KW-1185">Reference proteome</keyword>
<evidence type="ECO:0000313" key="1">
    <source>
        <dbReference type="EMBL" id="CCX33631.1"/>
    </source>
</evidence>
<sequence>MLIIFVIEDLYRILPESLCIQDCAFFFTQRACVARVARCDRH</sequence>
<gene>
    <name evidence="1" type="ORF">PCON_01502</name>
</gene>
<accession>U4LWE0</accession>
<proteinExistence type="predicted"/>
<reference evidence="1 2" key="1">
    <citation type="journal article" date="2013" name="PLoS Genet.">
        <title>The genome and development-dependent transcriptomes of Pyronema confluens: a window into fungal evolution.</title>
        <authorList>
            <person name="Traeger S."/>
            <person name="Altegoer F."/>
            <person name="Freitag M."/>
            <person name="Gabaldon T."/>
            <person name="Kempken F."/>
            <person name="Kumar A."/>
            <person name="Marcet-Houben M."/>
            <person name="Poggeler S."/>
            <person name="Stajich J.E."/>
            <person name="Nowrousian M."/>
        </authorList>
    </citation>
    <scope>NUCLEOTIDE SEQUENCE [LARGE SCALE GENOMIC DNA]</scope>
    <source>
        <strain evidence="2">CBS 100304</strain>
        <tissue evidence="1">Vegetative mycelium</tissue>
    </source>
</reference>
<protein>
    <submittedName>
        <fullName evidence="1">Uncharacterized protein</fullName>
    </submittedName>
</protein>
<name>U4LWE0_PYROM</name>
<dbReference type="Proteomes" id="UP000018144">
    <property type="component" value="Unassembled WGS sequence"/>
</dbReference>
<evidence type="ECO:0000313" key="2">
    <source>
        <dbReference type="Proteomes" id="UP000018144"/>
    </source>
</evidence>
<organism evidence="1 2">
    <name type="scientific">Pyronema omphalodes (strain CBS 100304)</name>
    <name type="common">Pyronema confluens</name>
    <dbReference type="NCBI Taxonomy" id="1076935"/>
    <lineage>
        <taxon>Eukaryota</taxon>
        <taxon>Fungi</taxon>
        <taxon>Dikarya</taxon>
        <taxon>Ascomycota</taxon>
        <taxon>Pezizomycotina</taxon>
        <taxon>Pezizomycetes</taxon>
        <taxon>Pezizales</taxon>
        <taxon>Pyronemataceae</taxon>
        <taxon>Pyronema</taxon>
    </lineage>
</organism>